<dbReference type="Gene3D" id="3.10.100.10">
    <property type="entry name" value="Mannose-Binding Protein A, subunit A"/>
    <property type="match status" value="2"/>
</dbReference>
<dbReference type="PANTHER" id="PTHR22991">
    <property type="entry name" value="PROTEIN CBG13490"/>
    <property type="match status" value="1"/>
</dbReference>
<protein>
    <recommendedName>
        <fullName evidence="8">CUB domain-containing protein</fullName>
    </recommendedName>
</protein>
<dbReference type="PROSITE" id="PS01180">
    <property type="entry name" value="CUB"/>
    <property type="match status" value="1"/>
</dbReference>
<dbReference type="InterPro" id="IPR000859">
    <property type="entry name" value="CUB_dom"/>
</dbReference>
<feature type="domain" description="C-type lectin" evidence="5">
    <location>
        <begin position="197"/>
        <end position="314"/>
    </location>
</feature>
<evidence type="ECO:0000256" key="2">
    <source>
        <dbReference type="PROSITE-ProRule" id="PRU00059"/>
    </source>
</evidence>
<evidence type="ECO:0000256" key="3">
    <source>
        <dbReference type="SAM" id="SignalP"/>
    </source>
</evidence>
<dbReference type="InterPro" id="IPR018378">
    <property type="entry name" value="C-type_lectin_CS"/>
</dbReference>
<dbReference type="SMART" id="SM00042">
    <property type="entry name" value="CUB"/>
    <property type="match status" value="1"/>
</dbReference>
<dbReference type="PANTHER" id="PTHR22991:SF40">
    <property type="entry name" value="PROTEIN CBG13490"/>
    <property type="match status" value="1"/>
</dbReference>
<feature type="signal peptide" evidence="3">
    <location>
        <begin position="1"/>
        <end position="15"/>
    </location>
</feature>
<evidence type="ECO:0000256" key="1">
    <source>
        <dbReference type="ARBA" id="ARBA00023157"/>
    </source>
</evidence>
<dbReference type="Pfam" id="PF00431">
    <property type="entry name" value="CUB"/>
    <property type="match status" value="1"/>
</dbReference>
<dbReference type="Pfam" id="PF00059">
    <property type="entry name" value="Lectin_C"/>
    <property type="match status" value="1"/>
</dbReference>
<evidence type="ECO:0000259" key="5">
    <source>
        <dbReference type="PROSITE" id="PS50041"/>
    </source>
</evidence>
<dbReference type="SMART" id="SM00034">
    <property type="entry name" value="CLECT"/>
    <property type="match status" value="1"/>
</dbReference>
<comment type="caution">
    <text evidence="6">The sequence shown here is derived from an EMBL/GenBank/DDBJ whole genome shotgun (WGS) entry which is preliminary data.</text>
</comment>
<proteinExistence type="predicted"/>
<keyword evidence="7" id="KW-1185">Reference proteome</keyword>
<gene>
    <name evidence="6" type="ORF">PENTCL1PPCAC_8121</name>
</gene>
<keyword evidence="1" id="KW-1015">Disulfide bond</keyword>
<dbReference type="Gene3D" id="2.60.120.290">
    <property type="entry name" value="Spermadhesin, CUB domain"/>
    <property type="match status" value="1"/>
</dbReference>
<evidence type="ECO:0000259" key="4">
    <source>
        <dbReference type="PROSITE" id="PS01180"/>
    </source>
</evidence>
<dbReference type="InterPro" id="IPR016187">
    <property type="entry name" value="CTDL_fold"/>
</dbReference>
<feature type="domain" description="CUB" evidence="4">
    <location>
        <begin position="322"/>
        <end position="427"/>
    </location>
</feature>
<name>A0AAV5SRE1_9BILA</name>
<dbReference type="Proteomes" id="UP001432027">
    <property type="component" value="Unassembled WGS sequence"/>
</dbReference>
<dbReference type="PROSITE" id="PS50041">
    <property type="entry name" value="C_TYPE_LECTIN_2"/>
    <property type="match status" value="1"/>
</dbReference>
<dbReference type="PROSITE" id="PS00615">
    <property type="entry name" value="C_TYPE_LECTIN_1"/>
    <property type="match status" value="1"/>
</dbReference>
<reference evidence="6" key="1">
    <citation type="submission" date="2023-10" db="EMBL/GenBank/DDBJ databases">
        <title>Genome assembly of Pristionchus species.</title>
        <authorList>
            <person name="Yoshida K."/>
            <person name="Sommer R.J."/>
        </authorList>
    </citation>
    <scope>NUCLEOTIDE SEQUENCE</scope>
    <source>
        <strain evidence="6">RS0144</strain>
    </source>
</reference>
<evidence type="ECO:0000313" key="7">
    <source>
        <dbReference type="Proteomes" id="UP001432027"/>
    </source>
</evidence>
<dbReference type="AlphaFoldDB" id="A0AAV5SRE1"/>
<evidence type="ECO:0008006" key="8">
    <source>
        <dbReference type="Google" id="ProtNLM"/>
    </source>
</evidence>
<dbReference type="InterPro" id="IPR001304">
    <property type="entry name" value="C-type_lectin-like"/>
</dbReference>
<dbReference type="InterPro" id="IPR035914">
    <property type="entry name" value="Sperma_CUB_dom_sf"/>
</dbReference>
<sequence length="437" mass="48711">MRRLLLLLLIEIVHGSCPAGFELVRNGQCRGLHSTITRLYNEPEREAVSRCKEINGKPVIIHDDVDQMYWRSVLNGSNYDTRDALETNNEVHWQSWSNGNWDNGTDTTYNGLLLGLVCTEDSDYRDIVWQWSDGSPIDYTPPGFEDSIGNYLCGDSYSWYLRPNGFWEDNFKRPPIDVYCTTQLEQPVNDGCEYDPEDGVCYRIGASANSWQDAQAICRNMGADLVSIHSKEENSFVRRMAVAYGAVNGVFLGGTISGKGKEFGWIDGSAWDYDNFYPGFPIDGLGECLTMDTLSAAGQWVNVNCSSSFPVACAKKDTVPTCTSGPWTEGQIIYSPGYPYDASVSCNYVLTVEAGKRLEVHVKLLEANTCCDRLILTDNYIGGNTIANLTGEISDLTFYSESNIMRVTWQPNGGVNVRGMMITFNAFETIVLPTLHP</sequence>
<dbReference type="InterPro" id="IPR016186">
    <property type="entry name" value="C-type_lectin-like/link_sf"/>
</dbReference>
<keyword evidence="3" id="KW-0732">Signal</keyword>
<dbReference type="SUPFAM" id="SSF49854">
    <property type="entry name" value="Spermadhesin, CUB domain"/>
    <property type="match status" value="1"/>
</dbReference>
<dbReference type="EMBL" id="BTSX01000002">
    <property type="protein sequence ID" value="GMS85946.1"/>
    <property type="molecule type" value="Genomic_DNA"/>
</dbReference>
<feature type="chain" id="PRO_5043383334" description="CUB domain-containing protein" evidence="3">
    <location>
        <begin position="16"/>
        <end position="437"/>
    </location>
</feature>
<dbReference type="CDD" id="cd00041">
    <property type="entry name" value="CUB"/>
    <property type="match status" value="1"/>
</dbReference>
<accession>A0AAV5SRE1</accession>
<organism evidence="6 7">
    <name type="scientific">Pristionchus entomophagus</name>
    <dbReference type="NCBI Taxonomy" id="358040"/>
    <lineage>
        <taxon>Eukaryota</taxon>
        <taxon>Metazoa</taxon>
        <taxon>Ecdysozoa</taxon>
        <taxon>Nematoda</taxon>
        <taxon>Chromadorea</taxon>
        <taxon>Rhabditida</taxon>
        <taxon>Rhabditina</taxon>
        <taxon>Diplogasteromorpha</taxon>
        <taxon>Diplogasteroidea</taxon>
        <taxon>Neodiplogasteridae</taxon>
        <taxon>Pristionchus</taxon>
    </lineage>
</organism>
<comment type="caution">
    <text evidence="2">Lacks conserved residue(s) required for the propagation of feature annotation.</text>
</comment>
<dbReference type="CDD" id="cd00037">
    <property type="entry name" value="CLECT"/>
    <property type="match status" value="1"/>
</dbReference>
<evidence type="ECO:0000313" key="6">
    <source>
        <dbReference type="EMBL" id="GMS85946.1"/>
    </source>
</evidence>
<dbReference type="InterPro" id="IPR050976">
    <property type="entry name" value="Snaclec"/>
</dbReference>
<dbReference type="SUPFAM" id="SSF56436">
    <property type="entry name" value="C-type lectin-like"/>
    <property type="match status" value="1"/>
</dbReference>